<reference evidence="8 9" key="1">
    <citation type="submission" date="2024-03" db="EMBL/GenBank/DDBJ databases">
        <title>Novel species of the genus Variovorax.</title>
        <authorList>
            <person name="Liu Q."/>
            <person name="Xin Y.-H."/>
        </authorList>
    </citation>
    <scope>NUCLEOTIDE SEQUENCE [LARGE SCALE GENOMIC DNA]</scope>
    <source>
        <strain evidence="8 9">KACC 18901</strain>
    </source>
</reference>
<protein>
    <submittedName>
        <fullName evidence="8">DMT family transporter</fullName>
    </submittedName>
</protein>
<dbReference type="InterPro" id="IPR037185">
    <property type="entry name" value="EmrE-like"/>
</dbReference>
<dbReference type="Proteomes" id="UP001367030">
    <property type="component" value="Unassembled WGS sequence"/>
</dbReference>
<keyword evidence="4 6" id="KW-1133">Transmembrane helix</keyword>
<accession>A0ABU8X0U9</accession>
<dbReference type="Pfam" id="PF00892">
    <property type="entry name" value="EamA"/>
    <property type="match status" value="2"/>
</dbReference>
<dbReference type="InterPro" id="IPR000620">
    <property type="entry name" value="EamA_dom"/>
</dbReference>
<gene>
    <name evidence="8" type="ORF">WKW79_01890</name>
</gene>
<feature type="transmembrane region" description="Helical" evidence="6">
    <location>
        <begin position="191"/>
        <end position="210"/>
    </location>
</feature>
<dbReference type="PANTHER" id="PTHR42920">
    <property type="entry name" value="OS03G0707200 PROTEIN-RELATED"/>
    <property type="match status" value="1"/>
</dbReference>
<comment type="subcellular location">
    <subcellularLocation>
        <location evidence="1">Cell membrane</location>
        <topology evidence="1">Multi-pass membrane protein</topology>
    </subcellularLocation>
</comment>
<keyword evidence="9" id="KW-1185">Reference proteome</keyword>
<feature type="transmembrane region" description="Helical" evidence="6">
    <location>
        <begin position="163"/>
        <end position="184"/>
    </location>
</feature>
<evidence type="ECO:0000256" key="2">
    <source>
        <dbReference type="ARBA" id="ARBA00022475"/>
    </source>
</evidence>
<dbReference type="PANTHER" id="PTHR42920:SF5">
    <property type="entry name" value="EAMA DOMAIN-CONTAINING PROTEIN"/>
    <property type="match status" value="1"/>
</dbReference>
<feature type="transmembrane region" description="Helical" evidence="6">
    <location>
        <begin position="216"/>
        <end position="239"/>
    </location>
</feature>
<sequence>MNNISAVATRPTSVFSLSRQELALIAVTFVWGGTFLTVHTAMAYAGPLFFVGLRFVIAGLFALLLCGRRMAGLTRLELGAGAAIGVSIVVGYALQSYGMQTISSSKSAFITAMYVPMVPLVLWLVLRRPPHFMAWIGVACAFIGLVLLAGPESGKLSLHGGEMATLAGTIAIAAEIILIGHFASRVDSQRVTVVQLLVAGGVSLLMMPVAGEPLPAFNWIWVACGVGLGLASALIQLTMNWAQKSVSPTRATVIYAGEPVWAGLVGRLAGDRLPALALLGGAFIVIGVIVSELRPARPSRAVKT</sequence>
<keyword evidence="2" id="KW-1003">Cell membrane</keyword>
<feature type="domain" description="EamA" evidence="7">
    <location>
        <begin position="161"/>
        <end position="290"/>
    </location>
</feature>
<feature type="transmembrane region" description="Helical" evidence="6">
    <location>
        <begin position="107"/>
        <end position="125"/>
    </location>
</feature>
<feature type="transmembrane region" description="Helical" evidence="6">
    <location>
        <begin position="132"/>
        <end position="151"/>
    </location>
</feature>
<evidence type="ECO:0000256" key="5">
    <source>
        <dbReference type="ARBA" id="ARBA00023136"/>
    </source>
</evidence>
<evidence type="ECO:0000313" key="9">
    <source>
        <dbReference type="Proteomes" id="UP001367030"/>
    </source>
</evidence>
<dbReference type="SUPFAM" id="SSF103481">
    <property type="entry name" value="Multidrug resistance efflux transporter EmrE"/>
    <property type="match status" value="2"/>
</dbReference>
<evidence type="ECO:0000313" key="8">
    <source>
        <dbReference type="EMBL" id="MEJ8853299.1"/>
    </source>
</evidence>
<organism evidence="8 9">
    <name type="scientific">Variovorax robiniae</name>
    <dbReference type="NCBI Taxonomy" id="1836199"/>
    <lineage>
        <taxon>Bacteria</taxon>
        <taxon>Pseudomonadati</taxon>
        <taxon>Pseudomonadota</taxon>
        <taxon>Betaproteobacteria</taxon>
        <taxon>Burkholderiales</taxon>
        <taxon>Comamonadaceae</taxon>
        <taxon>Variovorax</taxon>
    </lineage>
</organism>
<feature type="transmembrane region" description="Helical" evidence="6">
    <location>
        <begin position="21"/>
        <end position="42"/>
    </location>
</feature>
<feature type="transmembrane region" description="Helical" evidence="6">
    <location>
        <begin position="48"/>
        <end position="66"/>
    </location>
</feature>
<feature type="domain" description="EamA" evidence="7">
    <location>
        <begin position="22"/>
        <end position="148"/>
    </location>
</feature>
<name>A0ABU8X0U9_9BURK</name>
<comment type="caution">
    <text evidence="8">The sequence shown here is derived from an EMBL/GenBank/DDBJ whole genome shotgun (WGS) entry which is preliminary data.</text>
</comment>
<dbReference type="RefSeq" id="WP_340333398.1">
    <property type="nucleotide sequence ID" value="NZ_JBBKZS010000001.1"/>
</dbReference>
<feature type="transmembrane region" description="Helical" evidence="6">
    <location>
        <begin position="78"/>
        <end position="95"/>
    </location>
</feature>
<feature type="transmembrane region" description="Helical" evidence="6">
    <location>
        <begin position="275"/>
        <end position="293"/>
    </location>
</feature>
<dbReference type="InterPro" id="IPR051258">
    <property type="entry name" value="Diverse_Substrate_Transporter"/>
</dbReference>
<dbReference type="EMBL" id="JBBKZS010000001">
    <property type="protein sequence ID" value="MEJ8853299.1"/>
    <property type="molecule type" value="Genomic_DNA"/>
</dbReference>
<proteinExistence type="predicted"/>
<keyword evidence="5 6" id="KW-0472">Membrane</keyword>
<evidence type="ECO:0000256" key="6">
    <source>
        <dbReference type="SAM" id="Phobius"/>
    </source>
</evidence>
<keyword evidence="3 6" id="KW-0812">Transmembrane</keyword>
<evidence type="ECO:0000259" key="7">
    <source>
        <dbReference type="Pfam" id="PF00892"/>
    </source>
</evidence>
<evidence type="ECO:0000256" key="1">
    <source>
        <dbReference type="ARBA" id="ARBA00004651"/>
    </source>
</evidence>
<evidence type="ECO:0000256" key="3">
    <source>
        <dbReference type="ARBA" id="ARBA00022692"/>
    </source>
</evidence>
<evidence type="ECO:0000256" key="4">
    <source>
        <dbReference type="ARBA" id="ARBA00022989"/>
    </source>
</evidence>